<evidence type="ECO:0000313" key="6">
    <source>
        <dbReference type="Proteomes" id="UP000271098"/>
    </source>
</evidence>
<keyword evidence="3" id="KW-0067">ATP-binding</keyword>
<dbReference type="PANTHER" id="PTHR11472">
    <property type="entry name" value="DNA REPAIR DEAD HELICASE RAD3/XP-D SUBFAMILY MEMBER"/>
    <property type="match status" value="1"/>
</dbReference>
<accession>A0A3P7RQA3</accession>
<protein>
    <recommendedName>
        <fullName evidence="4">Helicase ATP-binding domain-containing protein</fullName>
    </recommendedName>
</protein>
<dbReference type="PROSITE" id="PS51193">
    <property type="entry name" value="HELICASE_ATP_BIND_2"/>
    <property type="match status" value="1"/>
</dbReference>
<name>A0A3P7RQA3_9BILA</name>
<feature type="domain" description="Helicase ATP-binding" evidence="4">
    <location>
        <begin position="1"/>
        <end position="115"/>
    </location>
</feature>
<dbReference type="InterPro" id="IPR045028">
    <property type="entry name" value="DinG/Rad3-like"/>
</dbReference>
<dbReference type="GO" id="GO:0070182">
    <property type="term" value="F:DNA polymerase binding"/>
    <property type="evidence" value="ECO:0007669"/>
    <property type="project" value="TreeGrafter"/>
</dbReference>
<dbReference type="GO" id="GO:0010569">
    <property type="term" value="P:regulation of double-strand break repair via homologous recombination"/>
    <property type="evidence" value="ECO:0007669"/>
    <property type="project" value="TreeGrafter"/>
</dbReference>
<keyword evidence="2" id="KW-0378">Hydrolase</keyword>
<dbReference type="InterPro" id="IPR010614">
    <property type="entry name" value="RAD3-like_helicase_DEAD"/>
</dbReference>
<dbReference type="GO" id="GO:0005634">
    <property type="term" value="C:nucleus"/>
    <property type="evidence" value="ECO:0007669"/>
    <property type="project" value="TreeGrafter"/>
</dbReference>
<dbReference type="GO" id="GO:1904430">
    <property type="term" value="P:negative regulation of t-circle formation"/>
    <property type="evidence" value="ECO:0007669"/>
    <property type="project" value="TreeGrafter"/>
</dbReference>
<keyword evidence="6" id="KW-1185">Reference proteome</keyword>
<dbReference type="GO" id="GO:0005524">
    <property type="term" value="F:ATP binding"/>
    <property type="evidence" value="ECO:0007669"/>
    <property type="project" value="UniProtKB-KW"/>
</dbReference>
<evidence type="ECO:0000313" key="5">
    <source>
        <dbReference type="EMBL" id="VDN45256.1"/>
    </source>
</evidence>
<dbReference type="GO" id="GO:0003677">
    <property type="term" value="F:DNA binding"/>
    <property type="evidence" value="ECO:0007669"/>
    <property type="project" value="InterPro"/>
</dbReference>
<proteinExistence type="predicted"/>
<sequence>MLVSTFSCAAFPGYFRYCPYFRTRAVFEQAEFVLLPYNYCLRRRHNIERKGNIVIFDEAHNLESVCEESASVSFSTTQLSGCIREAKKALEMVVNDEEIRTRMVCYSDIILTKKRNINSNGKIEMITITMHKNI</sequence>
<dbReference type="PANTHER" id="PTHR11472:SF34">
    <property type="entry name" value="REGULATOR OF TELOMERE ELONGATION HELICASE 1"/>
    <property type="match status" value="1"/>
</dbReference>
<dbReference type="GO" id="GO:0003678">
    <property type="term" value="F:DNA helicase activity"/>
    <property type="evidence" value="ECO:0007669"/>
    <property type="project" value="InterPro"/>
</dbReference>
<reference evidence="5 6" key="1">
    <citation type="submission" date="2018-11" db="EMBL/GenBank/DDBJ databases">
        <authorList>
            <consortium name="Pathogen Informatics"/>
        </authorList>
    </citation>
    <scope>NUCLEOTIDE SEQUENCE [LARGE SCALE GENOMIC DNA]</scope>
</reference>
<evidence type="ECO:0000256" key="3">
    <source>
        <dbReference type="ARBA" id="ARBA00022840"/>
    </source>
</evidence>
<gene>
    <name evidence="5" type="ORF">GPUH_LOCUS26218</name>
</gene>
<dbReference type="InterPro" id="IPR014013">
    <property type="entry name" value="Helic_SF1/SF2_ATP-bd_DinG/Rad3"/>
</dbReference>
<dbReference type="Proteomes" id="UP000271098">
    <property type="component" value="Unassembled WGS sequence"/>
</dbReference>
<dbReference type="InterPro" id="IPR027417">
    <property type="entry name" value="P-loop_NTPase"/>
</dbReference>
<dbReference type="GO" id="GO:0016787">
    <property type="term" value="F:hydrolase activity"/>
    <property type="evidence" value="ECO:0007669"/>
    <property type="project" value="UniProtKB-KW"/>
</dbReference>
<dbReference type="Gene3D" id="3.40.50.300">
    <property type="entry name" value="P-loop containing nucleotide triphosphate hydrolases"/>
    <property type="match status" value="1"/>
</dbReference>
<dbReference type="EMBL" id="UYRT01109406">
    <property type="protein sequence ID" value="VDN45256.1"/>
    <property type="molecule type" value="Genomic_DNA"/>
</dbReference>
<evidence type="ECO:0000256" key="1">
    <source>
        <dbReference type="ARBA" id="ARBA00022741"/>
    </source>
</evidence>
<dbReference type="AlphaFoldDB" id="A0A3P7RQA3"/>
<dbReference type="GO" id="GO:0045910">
    <property type="term" value="P:negative regulation of DNA recombination"/>
    <property type="evidence" value="ECO:0007669"/>
    <property type="project" value="TreeGrafter"/>
</dbReference>
<dbReference type="GO" id="GO:0090657">
    <property type="term" value="P:telomeric loop disassembly"/>
    <property type="evidence" value="ECO:0007669"/>
    <property type="project" value="TreeGrafter"/>
</dbReference>
<evidence type="ECO:0000259" key="4">
    <source>
        <dbReference type="PROSITE" id="PS51193"/>
    </source>
</evidence>
<dbReference type="Pfam" id="PF06733">
    <property type="entry name" value="DEAD_2"/>
    <property type="match status" value="1"/>
</dbReference>
<dbReference type="OrthoDB" id="19182at2759"/>
<evidence type="ECO:0000256" key="2">
    <source>
        <dbReference type="ARBA" id="ARBA00022801"/>
    </source>
</evidence>
<keyword evidence="1" id="KW-0547">Nucleotide-binding</keyword>
<organism evidence="5 6">
    <name type="scientific">Gongylonema pulchrum</name>
    <dbReference type="NCBI Taxonomy" id="637853"/>
    <lineage>
        <taxon>Eukaryota</taxon>
        <taxon>Metazoa</taxon>
        <taxon>Ecdysozoa</taxon>
        <taxon>Nematoda</taxon>
        <taxon>Chromadorea</taxon>
        <taxon>Rhabditida</taxon>
        <taxon>Spirurina</taxon>
        <taxon>Spiruromorpha</taxon>
        <taxon>Spiruroidea</taxon>
        <taxon>Gongylonematidae</taxon>
        <taxon>Gongylonema</taxon>
    </lineage>
</organism>